<dbReference type="RefSeq" id="WP_086789747.1">
    <property type="nucleotide sequence ID" value="NZ_JAGIOO010000001.1"/>
</dbReference>
<evidence type="ECO:0000313" key="2">
    <source>
        <dbReference type="EMBL" id="MBP2479099.1"/>
    </source>
</evidence>
<sequence>MDLLDLYRGQLSLRRVCVLITHLPEDAAVWRTVNPDADWTRTHALLLAVERRLTTVWALLAGMLGQQLTEDQLAPPLIPSGTNENPSPTRGGDPETRSLREIALMMRGA</sequence>
<organism evidence="2 3">
    <name type="scientific">Crossiella equi</name>
    <dbReference type="NCBI Taxonomy" id="130796"/>
    <lineage>
        <taxon>Bacteria</taxon>
        <taxon>Bacillati</taxon>
        <taxon>Actinomycetota</taxon>
        <taxon>Actinomycetes</taxon>
        <taxon>Pseudonocardiales</taxon>
        <taxon>Pseudonocardiaceae</taxon>
        <taxon>Crossiella</taxon>
    </lineage>
</organism>
<dbReference type="EMBL" id="JAGIOO010000001">
    <property type="protein sequence ID" value="MBP2479099.1"/>
    <property type="molecule type" value="Genomic_DNA"/>
</dbReference>
<accession>A0ABS5AR98</accession>
<feature type="region of interest" description="Disordered" evidence="1">
    <location>
        <begin position="71"/>
        <end position="98"/>
    </location>
</feature>
<proteinExistence type="predicted"/>
<name>A0ABS5AR98_9PSEU</name>
<comment type="caution">
    <text evidence="2">The sequence shown here is derived from an EMBL/GenBank/DDBJ whole genome shotgun (WGS) entry which is preliminary data.</text>
</comment>
<keyword evidence="3" id="KW-1185">Reference proteome</keyword>
<dbReference type="Proteomes" id="UP001519363">
    <property type="component" value="Unassembled WGS sequence"/>
</dbReference>
<evidence type="ECO:0000313" key="3">
    <source>
        <dbReference type="Proteomes" id="UP001519363"/>
    </source>
</evidence>
<reference evidence="2 3" key="1">
    <citation type="submission" date="2021-03" db="EMBL/GenBank/DDBJ databases">
        <title>Sequencing the genomes of 1000 actinobacteria strains.</title>
        <authorList>
            <person name="Klenk H.-P."/>
        </authorList>
    </citation>
    <scope>NUCLEOTIDE SEQUENCE [LARGE SCALE GENOMIC DNA]</scope>
    <source>
        <strain evidence="2 3">DSM 44580</strain>
    </source>
</reference>
<evidence type="ECO:0000256" key="1">
    <source>
        <dbReference type="SAM" id="MobiDB-lite"/>
    </source>
</evidence>
<protein>
    <submittedName>
        <fullName evidence="2">Uncharacterized protein</fullName>
    </submittedName>
</protein>
<gene>
    <name evidence="2" type="ORF">JOF53_007971</name>
</gene>